<name>A0ACC7NW23_9BACL</name>
<reference evidence="1" key="1">
    <citation type="submission" date="2024-12" db="EMBL/GenBank/DDBJ databases">
        <authorList>
            <person name="Wu N."/>
        </authorList>
    </citation>
    <scope>NUCLEOTIDE SEQUENCE</scope>
    <source>
        <strain evidence="1">P15</strain>
    </source>
</reference>
<accession>A0ACC7NW23</accession>
<gene>
    <name evidence="1" type="ORF">ACI1P1_09805</name>
</gene>
<organism evidence="1 2">
    <name type="scientific">Paenibacillus mesotrionivorans</name>
    <dbReference type="NCBI Taxonomy" id="3160968"/>
    <lineage>
        <taxon>Bacteria</taxon>
        <taxon>Bacillati</taxon>
        <taxon>Bacillota</taxon>
        <taxon>Bacilli</taxon>
        <taxon>Bacillales</taxon>
        <taxon>Paenibacillaceae</taxon>
        <taxon>Paenibacillus</taxon>
    </lineage>
</organism>
<comment type="caution">
    <text evidence="1">The sequence shown here is derived from an EMBL/GenBank/DDBJ whole genome shotgun (WGS) entry which is preliminary data.</text>
</comment>
<sequence>MTSYTGLTLKYIKGQKKRSLLTILGIVLSVTLFTAIGTIGVSYRDQLIRHTIQDYGDYHVSFNGIPGEAVSKIAFHASVEGAGVISREGYAVINETSEKEKRENPNAAPYRYLNIKGYDSEAMDMLQVRLESGRLPEKPDEIILSSRSLSHFSVPPQLGERIKLNLGIRKVASTGEERIINGLGDFGWDLDESFEAQTEHDYTVVGYMEEIGRGSWSSTFILPAITFNDNQTFDGAKKYFVYTKMKTMDHIKEKTESILSSLSVGKVTEDSARELYRESGVETFRVEYNNELLKLYGKSTYEGVNKSLILAYTAVAAFIMICTIAVIYNTFHISVVERISQFGMLRCLGATPAQIRSIVIKEASILSSIGIPIGIFTGTVFMKLLFSYISFLQLGLLNGMRMIISYPVLILAGVLGLVSVYASAIGPARMASRVSPLEAVQKQDTSKADKAARAKNSILVQKLFGMEGQFAMRNLKRNKKRFRITAFSMVISIVLFIVCNGLIDFLKQTTQLSGSQYSYSLMYEGPSKRIEDSIYEDILKLDAVEHAYKFYNSQVMAVIPKEKLNPRYTELKGRNQGVEAEGGYRTSNNFLFSYGDNSLDAWRSKLTSGTLNKESMERENGVIVVQKVSTITDQGKRLIIDQTTFKVGDKIKIRSMESNKQGYQTVTVAGIAEQDLLSSSPSESAILGFITTPAVYEKIVGNDNFARIFILAYSDRPHKPITDYLHALTKYDGGYNYTDRVAELEQAKNDAMIASIFLYGFMGVIALISFLNIVNTVSTNLILRSKEFAVLKAIGMTQRQMNRMILLESVFYGVIAGVYGAASGTAVSYGIHRLFMDAVEIVWTVPWSSIGIACAGAMITTFAATVQPMRRLNKVKIIEALVREN</sequence>
<keyword evidence="2" id="KW-1185">Reference proteome</keyword>
<evidence type="ECO:0000313" key="1">
    <source>
        <dbReference type="EMBL" id="MFM9328582.1"/>
    </source>
</evidence>
<dbReference type="EMBL" id="JBJURJ010000005">
    <property type="protein sequence ID" value="MFM9328582.1"/>
    <property type="molecule type" value="Genomic_DNA"/>
</dbReference>
<evidence type="ECO:0000313" key="2">
    <source>
        <dbReference type="Proteomes" id="UP001631969"/>
    </source>
</evidence>
<proteinExistence type="predicted"/>
<dbReference type="Proteomes" id="UP001631969">
    <property type="component" value="Unassembled WGS sequence"/>
</dbReference>
<protein>
    <submittedName>
        <fullName evidence="1">ABC transporter permease</fullName>
    </submittedName>
</protein>